<organism evidence="13 14">
    <name type="scientific">Lactococcus termiticola</name>
    <dbReference type="NCBI Taxonomy" id="2169526"/>
    <lineage>
        <taxon>Bacteria</taxon>
        <taxon>Bacillati</taxon>
        <taxon>Bacillota</taxon>
        <taxon>Bacilli</taxon>
        <taxon>Lactobacillales</taxon>
        <taxon>Streptococcaceae</taxon>
        <taxon>Lactococcus</taxon>
    </lineage>
</organism>
<evidence type="ECO:0000256" key="4">
    <source>
        <dbReference type="ARBA" id="ARBA00022490"/>
    </source>
</evidence>
<keyword evidence="5" id="KW-0808">Transferase</keyword>
<proteinExistence type="inferred from homology"/>
<evidence type="ECO:0000256" key="6">
    <source>
        <dbReference type="ARBA" id="ARBA00022960"/>
    </source>
</evidence>
<evidence type="ECO:0000256" key="9">
    <source>
        <dbReference type="ARBA" id="ARBA00023316"/>
    </source>
</evidence>
<gene>
    <name evidence="13" type="primary">femA_2</name>
    <name evidence="13" type="ORF">NtB2_00321</name>
</gene>
<dbReference type="PROSITE" id="PS51191">
    <property type="entry name" value="FEMABX"/>
    <property type="match status" value="1"/>
</dbReference>
<evidence type="ECO:0000256" key="2">
    <source>
        <dbReference type="ARBA" id="ARBA00012466"/>
    </source>
</evidence>
<dbReference type="RefSeq" id="WP_109245203.1">
    <property type="nucleotide sequence ID" value="NZ_BFFO01000002.1"/>
</dbReference>
<dbReference type="InterPro" id="IPR003447">
    <property type="entry name" value="FEMABX"/>
</dbReference>
<evidence type="ECO:0000256" key="11">
    <source>
        <dbReference type="ARBA" id="ARBA00032233"/>
    </source>
</evidence>
<keyword evidence="4" id="KW-0963">Cytoplasm</keyword>
<keyword evidence="9" id="KW-0961">Cell wall biogenesis/degradation</keyword>
<evidence type="ECO:0000256" key="10">
    <source>
        <dbReference type="ARBA" id="ARBA00030706"/>
    </source>
</evidence>
<dbReference type="OrthoDB" id="2303924at2"/>
<evidence type="ECO:0000313" key="14">
    <source>
        <dbReference type="Proteomes" id="UP000245021"/>
    </source>
</evidence>
<keyword evidence="8" id="KW-0012">Acyltransferase</keyword>
<dbReference type="EMBL" id="BFFO01000002">
    <property type="protein sequence ID" value="GBG96210.1"/>
    <property type="molecule type" value="Genomic_DNA"/>
</dbReference>
<comment type="similarity">
    <text evidence="1">Belongs to the FemABX family.</text>
</comment>
<name>A0A2R5HIN6_9LACT</name>
<dbReference type="GO" id="GO:0009252">
    <property type="term" value="P:peptidoglycan biosynthetic process"/>
    <property type="evidence" value="ECO:0007669"/>
    <property type="project" value="UniProtKB-KW"/>
</dbReference>
<dbReference type="Gene3D" id="1.20.58.90">
    <property type="match status" value="1"/>
</dbReference>
<dbReference type="AlphaFoldDB" id="A0A2R5HIN6"/>
<dbReference type="InterPro" id="IPR016181">
    <property type="entry name" value="Acyl_CoA_acyltransferase"/>
</dbReference>
<comment type="caution">
    <text evidence="13">The sequence shown here is derived from an EMBL/GenBank/DDBJ whole genome shotgun (WGS) entry which is preliminary data.</text>
</comment>
<dbReference type="EC" id="2.3.2.17" evidence="2"/>
<evidence type="ECO:0000256" key="3">
    <source>
        <dbReference type="ARBA" id="ARBA00016236"/>
    </source>
</evidence>
<dbReference type="Proteomes" id="UP000245021">
    <property type="component" value="Unassembled WGS sequence"/>
</dbReference>
<evidence type="ECO:0000256" key="8">
    <source>
        <dbReference type="ARBA" id="ARBA00023315"/>
    </source>
</evidence>
<keyword evidence="6" id="KW-0133">Cell shape</keyword>
<evidence type="ECO:0000313" key="13">
    <source>
        <dbReference type="EMBL" id="GBG96210.1"/>
    </source>
</evidence>
<dbReference type="SUPFAM" id="SSF55729">
    <property type="entry name" value="Acyl-CoA N-acyltransferases (Nat)"/>
    <property type="match status" value="2"/>
</dbReference>
<dbReference type="GO" id="GO:0071555">
    <property type="term" value="P:cell wall organization"/>
    <property type="evidence" value="ECO:0007669"/>
    <property type="project" value="UniProtKB-KW"/>
</dbReference>
<dbReference type="InterPro" id="IPR050644">
    <property type="entry name" value="PG_Glycine_Bridge_Synth"/>
</dbReference>
<dbReference type="Pfam" id="PF02388">
    <property type="entry name" value="FemAB"/>
    <property type="match status" value="1"/>
</dbReference>
<protein>
    <recommendedName>
        <fullName evidence="3">Aminoacyltransferase FemA</fullName>
        <ecNumber evidence="2">2.3.2.17</ecNumber>
    </recommendedName>
    <alternativeName>
        <fullName evidence="11">Factor essential for expression of methicillin resistance A</fullName>
    </alternativeName>
    <alternativeName>
        <fullName evidence="10">N-acetylmuramoyl-L-alanyl-D-glutamyl-L-lysyl-(N6-glycyl)-D-alanyl-D-alanine-diphosphoundecaprenyl-N-acetylglucosamine:glycine glycyltransferase</fullName>
    </alternativeName>
</protein>
<accession>A0A2R5HIN6</accession>
<sequence>MELSLISKEEFTAFANQYARTFLQSPEMEGLLEASGWDCHLLGIHKTGELELVALLISKPMTGGHHFELQYGPVYKDENDALESFFYEALKGYLKRENCLEFLAIPNVDYQRFNDRGEAEGPANDAFIDKLKKLGYSHQGLENGYNSRGESTWHYLKDLSALENEKQLLKSYSKDGQYSVKRTQQFGIRVRALAKDELSVFKNITEQTSERRGYNDHDLAYYERLFESFSDRAEFLVAEINFSDYKASIEKRIDELETKIAAINSPRKEKQRKEFEDQLRTQKVRHEEAIELLEKHGAEDIVLAGSLFIYGPNETTYLFSGSLEAFKKLYAPFAIQHEVMKKSIAAGIPSYNFFGVQGVFDGTDGVLHFKQNFAGYVVQKVAYFNYYPSPAKFKLLQATKKLLGRK</sequence>
<dbReference type="GO" id="GO:0000166">
    <property type="term" value="F:nucleotide binding"/>
    <property type="evidence" value="ECO:0007669"/>
    <property type="project" value="InterPro"/>
</dbReference>
<comment type="catalytic activity">
    <reaction evidence="12">
        <text>beta-D-GlcNAc-(1-&gt;4)-Mur2Ac(oyl-L-Ala-D-isoglutaminyl-L-Lys-(N(6)-Gly)-D-Ala-D-Ala)-di-trans,octa-cis-undecaprenyl diphosphate + 2 glycyl-tRNA(Gly) = MurNAc-L-Ala-D-isoglutaminyl-L-Lys-(N(6)-tri-Gly)-D-Ala-D-Ala-diphospho-di-trans,octa-cis-undecaprenyl-GlcNAc + 2 tRNA(Gly) + 2 H(+)</text>
        <dbReference type="Rhea" id="RHEA:30439"/>
        <dbReference type="Rhea" id="RHEA-COMP:9664"/>
        <dbReference type="Rhea" id="RHEA-COMP:9683"/>
        <dbReference type="ChEBI" id="CHEBI:15378"/>
        <dbReference type="ChEBI" id="CHEBI:62234"/>
        <dbReference type="ChEBI" id="CHEBI:62235"/>
        <dbReference type="ChEBI" id="CHEBI:78442"/>
        <dbReference type="ChEBI" id="CHEBI:78522"/>
        <dbReference type="EC" id="2.3.2.17"/>
    </reaction>
</comment>
<keyword evidence="7" id="KW-0573">Peptidoglycan synthesis</keyword>
<dbReference type="PANTHER" id="PTHR36174:SF2">
    <property type="entry name" value="AMINOACYLTRANSFERASE FEMA"/>
    <property type="match status" value="1"/>
</dbReference>
<dbReference type="InterPro" id="IPR010978">
    <property type="entry name" value="tRNA-bd_arm"/>
</dbReference>
<keyword evidence="14" id="KW-1185">Reference proteome</keyword>
<evidence type="ECO:0000256" key="7">
    <source>
        <dbReference type="ARBA" id="ARBA00022984"/>
    </source>
</evidence>
<evidence type="ECO:0000256" key="5">
    <source>
        <dbReference type="ARBA" id="ARBA00022679"/>
    </source>
</evidence>
<dbReference type="PANTHER" id="PTHR36174">
    <property type="entry name" value="LIPID II:GLYCINE GLYCYLTRANSFERASE"/>
    <property type="match status" value="1"/>
</dbReference>
<dbReference type="GO" id="GO:0016755">
    <property type="term" value="F:aminoacyltransferase activity"/>
    <property type="evidence" value="ECO:0007669"/>
    <property type="project" value="InterPro"/>
</dbReference>
<dbReference type="GO" id="GO:0008360">
    <property type="term" value="P:regulation of cell shape"/>
    <property type="evidence" value="ECO:0007669"/>
    <property type="project" value="UniProtKB-KW"/>
</dbReference>
<reference evidence="13 14" key="1">
    <citation type="journal article" date="2018" name="Genome Announc.">
        <title>Draft Genome Sequence of Lactococcus sp. Strain NtB2 (JCM 32569), Isolated from the Gut of the Higher Termite Nasutitermes takasagoensis.</title>
        <authorList>
            <person name="Noda S."/>
            <person name="Aihara C."/>
            <person name="Yuki M."/>
            <person name="Ohkuma M."/>
        </authorList>
    </citation>
    <scope>NUCLEOTIDE SEQUENCE [LARGE SCALE GENOMIC DNA]</scope>
    <source>
        <strain evidence="13 14">NtB2</strain>
    </source>
</reference>
<evidence type="ECO:0000256" key="12">
    <source>
        <dbReference type="ARBA" id="ARBA00047483"/>
    </source>
</evidence>
<dbReference type="SUPFAM" id="SSF46589">
    <property type="entry name" value="tRNA-binding arm"/>
    <property type="match status" value="1"/>
</dbReference>
<evidence type="ECO:0000256" key="1">
    <source>
        <dbReference type="ARBA" id="ARBA00009943"/>
    </source>
</evidence>
<dbReference type="Gene3D" id="3.40.630.30">
    <property type="match status" value="2"/>
</dbReference>